<proteinExistence type="predicted"/>
<evidence type="ECO:0000313" key="4">
    <source>
        <dbReference type="Proteomes" id="UP000031668"/>
    </source>
</evidence>
<dbReference type="PANTHER" id="PTHR46205">
    <property type="entry name" value="LOQUACIOUS, ISOFORM B"/>
    <property type="match status" value="1"/>
</dbReference>
<dbReference type="InterPro" id="IPR014720">
    <property type="entry name" value="dsRBD_dom"/>
</dbReference>
<gene>
    <name evidence="3" type="ORF">RF11_08834</name>
</gene>
<keyword evidence="4" id="KW-1185">Reference proteome</keyword>
<dbReference type="GO" id="GO:0035197">
    <property type="term" value="F:siRNA binding"/>
    <property type="evidence" value="ECO:0007669"/>
    <property type="project" value="TreeGrafter"/>
</dbReference>
<dbReference type="GO" id="GO:0005737">
    <property type="term" value="C:cytoplasm"/>
    <property type="evidence" value="ECO:0007669"/>
    <property type="project" value="TreeGrafter"/>
</dbReference>
<reference evidence="3 4" key="1">
    <citation type="journal article" date="2014" name="Genome Biol. Evol.">
        <title>The genome of the myxosporean Thelohanellus kitauei shows adaptations to nutrient acquisition within its fish host.</title>
        <authorList>
            <person name="Yang Y."/>
            <person name="Xiong J."/>
            <person name="Zhou Z."/>
            <person name="Huo F."/>
            <person name="Miao W."/>
            <person name="Ran C."/>
            <person name="Liu Y."/>
            <person name="Zhang J."/>
            <person name="Feng J."/>
            <person name="Wang M."/>
            <person name="Wang M."/>
            <person name="Wang L."/>
            <person name="Yao B."/>
        </authorList>
    </citation>
    <scope>NUCLEOTIDE SEQUENCE [LARGE SCALE GENOMIC DNA]</scope>
    <source>
        <strain evidence="3">Wuqing</strain>
    </source>
</reference>
<dbReference type="GO" id="GO:0070920">
    <property type="term" value="P:regulation of regulatory ncRNA processing"/>
    <property type="evidence" value="ECO:0007669"/>
    <property type="project" value="TreeGrafter"/>
</dbReference>
<dbReference type="EMBL" id="JWZT01005265">
    <property type="protein sequence ID" value="KII61734.1"/>
    <property type="molecule type" value="Genomic_DNA"/>
</dbReference>
<dbReference type="Proteomes" id="UP000031668">
    <property type="component" value="Unassembled WGS sequence"/>
</dbReference>
<dbReference type="GO" id="GO:0070578">
    <property type="term" value="C:RISC-loading complex"/>
    <property type="evidence" value="ECO:0007669"/>
    <property type="project" value="TreeGrafter"/>
</dbReference>
<dbReference type="OrthoDB" id="10037267at2759"/>
<dbReference type="PANTHER" id="PTHR46205:SF3">
    <property type="entry name" value="LOQUACIOUS, ISOFORM B"/>
    <property type="match status" value="1"/>
</dbReference>
<dbReference type="SMART" id="SM00358">
    <property type="entry name" value="DSRM"/>
    <property type="match status" value="2"/>
</dbReference>
<dbReference type="GO" id="GO:0030422">
    <property type="term" value="P:siRNA processing"/>
    <property type="evidence" value="ECO:0007669"/>
    <property type="project" value="TreeGrafter"/>
</dbReference>
<accession>A0A0C2MBL3</accession>
<evidence type="ECO:0000256" key="1">
    <source>
        <dbReference type="ARBA" id="ARBA00022884"/>
    </source>
</evidence>
<dbReference type="GO" id="GO:0003725">
    <property type="term" value="F:double-stranded RNA binding"/>
    <property type="evidence" value="ECO:0007669"/>
    <property type="project" value="TreeGrafter"/>
</dbReference>
<name>A0A0C2MBL3_THEKT</name>
<dbReference type="CDD" id="cd00048">
    <property type="entry name" value="DSRM_SF"/>
    <property type="match status" value="2"/>
</dbReference>
<dbReference type="GO" id="GO:0016442">
    <property type="term" value="C:RISC complex"/>
    <property type="evidence" value="ECO:0007669"/>
    <property type="project" value="TreeGrafter"/>
</dbReference>
<comment type="caution">
    <text evidence="3">The sequence shown here is derived from an EMBL/GenBank/DDBJ whole genome shotgun (WGS) entry which is preliminary data.</text>
</comment>
<dbReference type="AlphaFoldDB" id="A0A0C2MBL3"/>
<dbReference type="GO" id="GO:0005634">
    <property type="term" value="C:nucleus"/>
    <property type="evidence" value="ECO:0007669"/>
    <property type="project" value="TreeGrafter"/>
</dbReference>
<evidence type="ECO:0000259" key="2">
    <source>
        <dbReference type="SMART" id="SM00358"/>
    </source>
</evidence>
<organism evidence="3 4">
    <name type="scientific">Thelohanellus kitauei</name>
    <name type="common">Myxosporean</name>
    <dbReference type="NCBI Taxonomy" id="669202"/>
    <lineage>
        <taxon>Eukaryota</taxon>
        <taxon>Metazoa</taxon>
        <taxon>Cnidaria</taxon>
        <taxon>Myxozoa</taxon>
        <taxon>Myxosporea</taxon>
        <taxon>Bivalvulida</taxon>
        <taxon>Platysporina</taxon>
        <taxon>Myxobolidae</taxon>
        <taxon>Thelohanellus</taxon>
    </lineage>
</organism>
<feature type="domain" description="DRBM" evidence="2">
    <location>
        <begin position="9"/>
        <end position="73"/>
    </location>
</feature>
<keyword evidence="1" id="KW-0694">RNA-binding</keyword>
<sequence>MPNTDTKDIISLVFEEAERVGSVVSEKYTFDQQDNQNIIKCKLTVKDFEAIGIGTSKISAKRDACYQVIDKLKSVKKFKVSGINLEDLKDNPCRILSYLASQSKKPSPVYTFEEKDSQIHTTVSFSGLSKTAVHSSKKQSKNLAAKRLLDALGVFGDDQ</sequence>
<evidence type="ECO:0000313" key="3">
    <source>
        <dbReference type="EMBL" id="KII61734.1"/>
    </source>
</evidence>
<dbReference type="InterPro" id="IPR051247">
    <property type="entry name" value="RLC_Component"/>
</dbReference>
<feature type="domain" description="DRBM" evidence="2">
    <location>
        <begin position="92"/>
        <end position="153"/>
    </location>
</feature>
<dbReference type="SUPFAM" id="SSF54768">
    <property type="entry name" value="dsRNA-binding domain-like"/>
    <property type="match status" value="2"/>
</dbReference>
<protein>
    <recommendedName>
        <fullName evidence="2">DRBM domain-containing protein</fullName>
    </recommendedName>
</protein>
<dbReference type="Gene3D" id="3.30.160.20">
    <property type="match status" value="2"/>
</dbReference>